<keyword evidence="4" id="KW-0443">Lipid metabolism</keyword>
<feature type="signal peptide" evidence="6">
    <location>
        <begin position="1"/>
        <end position="21"/>
    </location>
</feature>
<dbReference type="InterPro" id="IPR008265">
    <property type="entry name" value="Lipase_GDSL_AS"/>
</dbReference>
<sequence length="712" mass="77868">MDKLYTLLLITLIFPSTLISSHNVPAIFIFGDSIFDAGNNHFNQNCSAQADFPPYGSAFFHRPTGRFTNGRTVADFISQFMGIDLQKPYLEAQIAVVNGSKKDYPSNGINFASAGSGVLQGTNQEMGVIPIQEQLRQFQTLANQNRIDKKVIQKSLFFFESGSNDIYNYFLPFTPPTLVPDTYVEAMLKEVTNFTDQIYKLGGRRIALFSLGPVGCVPARALLRSAPITNNHCFGKMNVMVKKYNKGLESLVNDIPSRYPGAVGVYGAVYDVVQRFRAIPSRYGFSDVINACCGDGPLRGELQCGKEEALVAITAQMQDLKSSLESKLEARLSLGSDGCLTTISLQISPPLVGLLSSDSVPLEIQREVIMFNPTSHYQALELAFMAEAKLVDARGSSTRHLPSSGTFSPSPVSTYKPSSTFPPPPKPSLMLPAPSRPPLALPVPPSNPPIKRLTPSEMQARRSKGLYYNCDEQYKPGHKCRTAPFLLLQIEDDPVEDTMADWTPPPSSLALAEIPLPPAPDETPPSDFQVSFHALYGSPSFNTLKLSAEIQGECFTVLIDSGSSHNLVQPRIARFPGLMIEPAPPFSVLVGNGASLKCEGRISDLSILLQRHEFQMDLYMLDMHGADLVLGIQWLAELGPLMADFSVPSISFWHHGSLITLLGRSGPSATPITASQFKRLTHTNALVSAHLLSVIPNSPELREAIKLFLGQF</sequence>
<evidence type="ECO:0000256" key="5">
    <source>
        <dbReference type="SAM" id="MobiDB-lite"/>
    </source>
</evidence>
<dbReference type="InterPro" id="IPR051058">
    <property type="entry name" value="GDSL_Est/Lipase"/>
</dbReference>
<evidence type="ECO:0000256" key="2">
    <source>
        <dbReference type="ARBA" id="ARBA00022801"/>
    </source>
</evidence>
<proteinExistence type="inferred from homology"/>
<accession>A0A1R3K667</accession>
<dbReference type="Pfam" id="PF08284">
    <property type="entry name" value="RVP_2"/>
    <property type="match status" value="1"/>
</dbReference>
<dbReference type="EMBL" id="AWUE01014610">
    <property type="protein sequence ID" value="OMP02593.1"/>
    <property type="molecule type" value="Genomic_DNA"/>
</dbReference>
<evidence type="ECO:0000256" key="3">
    <source>
        <dbReference type="ARBA" id="ARBA00022963"/>
    </source>
</evidence>
<dbReference type="PANTHER" id="PTHR45648">
    <property type="entry name" value="GDSL LIPASE/ACYLHYDROLASE FAMILY PROTEIN (AFU_ORTHOLOGUE AFUA_4G14700)"/>
    <property type="match status" value="1"/>
</dbReference>
<feature type="chain" id="PRO_5012955310" evidence="6">
    <location>
        <begin position="22"/>
        <end position="712"/>
    </location>
</feature>
<dbReference type="GO" id="GO:0016042">
    <property type="term" value="P:lipid catabolic process"/>
    <property type="evidence" value="ECO:0007669"/>
    <property type="project" value="UniProtKB-KW"/>
</dbReference>
<dbReference type="CDD" id="cd01837">
    <property type="entry name" value="SGNH_plant_lipase_like"/>
    <property type="match status" value="1"/>
</dbReference>
<evidence type="ECO:0000256" key="1">
    <source>
        <dbReference type="ARBA" id="ARBA00008668"/>
    </source>
</evidence>
<dbReference type="Gene3D" id="3.40.50.1110">
    <property type="entry name" value="SGNH hydrolase"/>
    <property type="match status" value="1"/>
</dbReference>
<dbReference type="PROSITE" id="PS01098">
    <property type="entry name" value="LIPASE_GDSL_SER"/>
    <property type="match status" value="1"/>
</dbReference>
<dbReference type="Gene3D" id="2.40.70.10">
    <property type="entry name" value="Acid Proteases"/>
    <property type="match status" value="1"/>
</dbReference>
<dbReference type="InterPro" id="IPR035669">
    <property type="entry name" value="SGNH_plant_lipase-like"/>
</dbReference>
<dbReference type="InterPro" id="IPR036514">
    <property type="entry name" value="SGNH_hydro_sf"/>
</dbReference>
<dbReference type="InterPro" id="IPR021109">
    <property type="entry name" value="Peptidase_aspartic_dom_sf"/>
</dbReference>
<dbReference type="PROSITE" id="PS00141">
    <property type="entry name" value="ASP_PROTEASE"/>
    <property type="match status" value="1"/>
</dbReference>
<keyword evidence="3" id="KW-0442">Lipid degradation</keyword>
<protein>
    <submittedName>
        <fullName evidence="7">Lipase, GDSL</fullName>
    </submittedName>
</protein>
<keyword evidence="2" id="KW-0378">Hydrolase</keyword>
<comment type="similarity">
    <text evidence="1">Belongs to the 'GDSL' lipolytic enzyme family.</text>
</comment>
<keyword evidence="8" id="KW-1185">Reference proteome</keyword>
<dbReference type="SUPFAM" id="SSF50630">
    <property type="entry name" value="Acid proteases"/>
    <property type="match status" value="1"/>
</dbReference>
<reference evidence="8" key="1">
    <citation type="submission" date="2013-09" db="EMBL/GenBank/DDBJ databases">
        <title>Corchorus olitorius genome sequencing.</title>
        <authorList>
            <person name="Alam M."/>
            <person name="Haque M.S."/>
            <person name="Islam M.S."/>
            <person name="Emdad E.M."/>
            <person name="Islam M.M."/>
            <person name="Ahmed B."/>
            <person name="Halim A."/>
            <person name="Hossen Q.M.M."/>
            <person name="Hossain M.Z."/>
            <person name="Ahmed R."/>
            <person name="Khan M.M."/>
            <person name="Islam R."/>
            <person name="Rashid M.M."/>
            <person name="Khan S.A."/>
            <person name="Rahman M.S."/>
            <person name="Alam M."/>
            <person name="Yahiya A.S."/>
            <person name="Khan M.S."/>
            <person name="Azam M.S."/>
            <person name="Haque T."/>
            <person name="Lashkar M.Z.H."/>
            <person name="Akhand A.I."/>
            <person name="Morshed G."/>
            <person name="Roy S."/>
            <person name="Uddin K.S."/>
            <person name="Rabeya T."/>
            <person name="Hossain A.S."/>
            <person name="Chowdhury A."/>
            <person name="Snigdha A.R."/>
            <person name="Mortoza M.S."/>
            <person name="Matin S.A."/>
            <person name="Hoque S.M.E."/>
            <person name="Islam M.K."/>
            <person name="Roy D.K."/>
            <person name="Haider R."/>
            <person name="Moosa M.M."/>
            <person name="Elias S.M."/>
            <person name="Hasan A.M."/>
            <person name="Jahan S."/>
            <person name="Shafiuddin M."/>
            <person name="Mahmood N."/>
            <person name="Shommy N.S."/>
        </authorList>
    </citation>
    <scope>NUCLEOTIDE SEQUENCE [LARGE SCALE GENOMIC DNA]</scope>
    <source>
        <strain evidence="8">cv. O-4</strain>
    </source>
</reference>
<evidence type="ECO:0000256" key="6">
    <source>
        <dbReference type="SAM" id="SignalP"/>
    </source>
</evidence>
<dbReference type="PANTHER" id="PTHR45648:SF141">
    <property type="entry name" value="GDSL ESTERASE_LIPASE 6"/>
    <property type="match status" value="1"/>
</dbReference>
<comment type="caution">
    <text evidence="7">The sequence shown here is derived from an EMBL/GenBank/DDBJ whole genome shotgun (WGS) entry which is preliminary data.</text>
</comment>
<dbReference type="AlphaFoldDB" id="A0A1R3K667"/>
<feature type="compositionally biased region" description="Polar residues" evidence="5">
    <location>
        <begin position="396"/>
        <end position="412"/>
    </location>
</feature>
<dbReference type="Proteomes" id="UP000187203">
    <property type="component" value="Unassembled WGS sequence"/>
</dbReference>
<dbReference type="Pfam" id="PF00657">
    <property type="entry name" value="Lipase_GDSL"/>
    <property type="match status" value="1"/>
</dbReference>
<evidence type="ECO:0000313" key="7">
    <source>
        <dbReference type="EMBL" id="OMP02593.1"/>
    </source>
</evidence>
<feature type="region of interest" description="Disordered" evidence="5">
    <location>
        <begin position="396"/>
        <end position="436"/>
    </location>
</feature>
<dbReference type="GO" id="GO:0004190">
    <property type="term" value="F:aspartic-type endopeptidase activity"/>
    <property type="evidence" value="ECO:0007669"/>
    <property type="project" value="InterPro"/>
</dbReference>
<evidence type="ECO:0000256" key="4">
    <source>
        <dbReference type="ARBA" id="ARBA00023098"/>
    </source>
</evidence>
<evidence type="ECO:0000313" key="8">
    <source>
        <dbReference type="Proteomes" id="UP000187203"/>
    </source>
</evidence>
<dbReference type="GO" id="GO:0016298">
    <property type="term" value="F:lipase activity"/>
    <property type="evidence" value="ECO:0007669"/>
    <property type="project" value="InterPro"/>
</dbReference>
<organism evidence="7 8">
    <name type="scientific">Corchorus olitorius</name>
    <dbReference type="NCBI Taxonomy" id="93759"/>
    <lineage>
        <taxon>Eukaryota</taxon>
        <taxon>Viridiplantae</taxon>
        <taxon>Streptophyta</taxon>
        <taxon>Embryophyta</taxon>
        <taxon>Tracheophyta</taxon>
        <taxon>Spermatophyta</taxon>
        <taxon>Magnoliopsida</taxon>
        <taxon>eudicotyledons</taxon>
        <taxon>Gunneridae</taxon>
        <taxon>Pentapetalae</taxon>
        <taxon>rosids</taxon>
        <taxon>malvids</taxon>
        <taxon>Malvales</taxon>
        <taxon>Malvaceae</taxon>
        <taxon>Grewioideae</taxon>
        <taxon>Apeibeae</taxon>
        <taxon>Corchorus</taxon>
    </lineage>
</organism>
<dbReference type="STRING" id="93759.A0A1R3K667"/>
<keyword evidence="6" id="KW-0732">Signal</keyword>
<dbReference type="InterPro" id="IPR001087">
    <property type="entry name" value="GDSL"/>
</dbReference>
<dbReference type="OrthoDB" id="1600564at2759"/>
<dbReference type="CDD" id="cd00303">
    <property type="entry name" value="retropepsin_like"/>
    <property type="match status" value="1"/>
</dbReference>
<dbReference type="GO" id="GO:0006508">
    <property type="term" value="P:proteolysis"/>
    <property type="evidence" value="ECO:0007669"/>
    <property type="project" value="InterPro"/>
</dbReference>
<name>A0A1R3K667_9ROSI</name>
<dbReference type="InterPro" id="IPR001969">
    <property type="entry name" value="Aspartic_peptidase_AS"/>
</dbReference>
<gene>
    <name evidence="7" type="ORF">COLO4_10977</name>
</gene>